<reference evidence="1 2" key="1">
    <citation type="journal article" date="2014" name="Proc. Natl. Acad. Sci. U.S.A.">
        <title>Thirty-thousand-year-old distant relative of giant icosahedral DNA viruses with a pandoravirus morphology.</title>
        <authorList>
            <person name="Legendre M."/>
            <person name="Bartoli J."/>
            <person name="Shmakova L."/>
            <person name="Jeudy S."/>
            <person name="Labadie K."/>
            <person name="Adrait A."/>
            <person name="Lescot M."/>
            <person name="Poirot O."/>
            <person name="Bertaux L."/>
            <person name="Bruley C."/>
            <person name="Coute Y."/>
            <person name="Rivkina E."/>
            <person name="Abergel C."/>
            <person name="Claverie J.M."/>
        </authorList>
    </citation>
    <scope>NUCLEOTIDE SEQUENCE [LARGE SCALE GENOMIC DNA]</scope>
    <source>
        <strain evidence="1">P1084-T</strain>
    </source>
</reference>
<evidence type="ECO:0000313" key="1">
    <source>
        <dbReference type="EMBL" id="AHH01803.1"/>
    </source>
</evidence>
<dbReference type="KEGG" id="vg:18266264"/>
<accession>W5S4W2</accession>
<name>W5S4W2_9VIRU</name>
<proteinExistence type="predicted"/>
<keyword evidence="2" id="KW-1185">Reference proteome</keyword>
<dbReference type="RefSeq" id="YP_009001138.1">
    <property type="nucleotide sequence ID" value="NC_023423.1"/>
</dbReference>
<sequence length="103" mass="12727">MQVRFVIRDQFKQEEYSSHYILVGKIRHDYWKKNGRYFGVYRIRDQEKQSLMSMFFFDNGKQIEFPEDFEQKRLLKIPGYFIQEEDTESILSEYFDNCEVEQV</sequence>
<dbReference type="EMBL" id="KF740664">
    <property type="protein sequence ID" value="AHH01803.1"/>
    <property type="molecule type" value="Genomic_DNA"/>
</dbReference>
<gene>
    <name evidence="1" type="ORF">pv_236</name>
</gene>
<dbReference type="Proteomes" id="UP000202176">
    <property type="component" value="Segment"/>
</dbReference>
<dbReference type="GeneID" id="18266264"/>
<evidence type="ECO:0000313" key="2">
    <source>
        <dbReference type="Proteomes" id="UP000202176"/>
    </source>
</evidence>
<organism evidence="1 2">
    <name type="scientific">Pithovirus sibericum</name>
    <dbReference type="NCBI Taxonomy" id="1450746"/>
    <lineage>
        <taxon>Viruses</taxon>
        <taxon>Pithoviruses</taxon>
        <taxon>Orthopithovirinae</taxon>
        <taxon>Alphapithovirus</taxon>
        <taxon>Alphapithovirus sibericum</taxon>
    </lineage>
</organism>
<protein>
    <submittedName>
        <fullName evidence="1">Uncharacterized protein</fullName>
    </submittedName>
</protein>